<reference evidence="4" key="1">
    <citation type="journal article" date="2020" name="mSystems">
        <title>Genome- and Community-Level Interaction Insights into Carbon Utilization and Element Cycling Functions of Hydrothermarchaeota in Hydrothermal Sediment.</title>
        <authorList>
            <person name="Zhou Z."/>
            <person name="Liu Y."/>
            <person name="Xu W."/>
            <person name="Pan J."/>
            <person name="Luo Z.H."/>
            <person name="Li M."/>
        </authorList>
    </citation>
    <scope>NUCLEOTIDE SEQUENCE [LARGE SCALE GENOMIC DNA]</scope>
    <source>
        <strain evidence="4">HyVt-26</strain>
    </source>
</reference>
<dbReference type="SUPFAM" id="SSF53335">
    <property type="entry name" value="S-adenosyl-L-methionine-dependent methyltransferases"/>
    <property type="match status" value="1"/>
</dbReference>
<evidence type="ECO:0000259" key="3">
    <source>
        <dbReference type="Pfam" id="PF12161"/>
    </source>
</evidence>
<dbReference type="InterPro" id="IPR029063">
    <property type="entry name" value="SAM-dependent_MTases_sf"/>
</dbReference>
<dbReference type="PANTHER" id="PTHR42998:SF1">
    <property type="entry name" value="TYPE I RESTRICTION ENZYME HINDI METHYLASE SUBUNIT"/>
    <property type="match status" value="1"/>
</dbReference>
<dbReference type="InterPro" id="IPR038333">
    <property type="entry name" value="T1MK-like_N_sf"/>
</dbReference>
<dbReference type="GO" id="GO:0009307">
    <property type="term" value="P:DNA restriction-modification system"/>
    <property type="evidence" value="ECO:0007669"/>
    <property type="project" value="UniProtKB-KW"/>
</dbReference>
<evidence type="ECO:0000256" key="2">
    <source>
        <dbReference type="ARBA" id="ARBA00022747"/>
    </source>
</evidence>
<accession>A0A831JRZ8</accession>
<comment type="similarity">
    <text evidence="1">Belongs to the N(4)/N(6)-methyltransferase family.</text>
</comment>
<keyword evidence="2" id="KW-0680">Restriction system</keyword>
<name>A0A831JRZ8_9GAMM</name>
<gene>
    <name evidence="4" type="ORF">ENG92_04445</name>
</gene>
<dbReference type="AlphaFoldDB" id="A0A831JRZ8"/>
<protein>
    <recommendedName>
        <fullName evidence="3">N6 adenine-specific DNA methyltransferase N-terminal domain-containing protein</fullName>
    </recommendedName>
</protein>
<proteinExistence type="inferred from homology"/>
<evidence type="ECO:0000256" key="1">
    <source>
        <dbReference type="ARBA" id="ARBA00006594"/>
    </source>
</evidence>
<comment type="caution">
    <text evidence="4">The sequence shown here is derived from an EMBL/GenBank/DDBJ whole genome shotgun (WGS) entry which is preliminary data.</text>
</comment>
<dbReference type="Proteomes" id="UP000885822">
    <property type="component" value="Unassembled WGS sequence"/>
</dbReference>
<dbReference type="InterPro" id="IPR052916">
    <property type="entry name" value="Type-I_RE_MTase_Subunit"/>
</dbReference>
<feature type="domain" description="N6 adenine-specific DNA methyltransferase N-terminal" evidence="3">
    <location>
        <begin position="8"/>
        <end position="110"/>
    </location>
</feature>
<sequence length="113" mass="12606">MTSKNKELETRLWDAADELRANSKLKTSEYSIPVLGLIFLRFADVKFREAEKQIGKQGGGRRRAGSGRERYQALGVLYLPGEARFDKLLNLPEGENIGHAINDAMRAIEAGQS</sequence>
<evidence type="ECO:0000313" key="4">
    <source>
        <dbReference type="EMBL" id="HDK38247.1"/>
    </source>
</evidence>
<dbReference type="InterPro" id="IPR022749">
    <property type="entry name" value="D12N6_MeTrfase_N"/>
</dbReference>
<organism evidence="4">
    <name type="scientific">Thiolapillus brandeum</name>
    <dbReference type="NCBI Taxonomy" id="1076588"/>
    <lineage>
        <taxon>Bacteria</taxon>
        <taxon>Pseudomonadati</taxon>
        <taxon>Pseudomonadota</taxon>
        <taxon>Gammaproteobacteria</taxon>
        <taxon>Chromatiales</taxon>
        <taxon>Sedimenticolaceae</taxon>
        <taxon>Thiolapillus</taxon>
    </lineage>
</organism>
<dbReference type="Pfam" id="PF12161">
    <property type="entry name" value="HsdM_N"/>
    <property type="match status" value="1"/>
</dbReference>
<dbReference type="PANTHER" id="PTHR42998">
    <property type="entry name" value="TYPE I RESTRICTION ENZYME HINDVIIP M PROTEIN-RELATED"/>
    <property type="match status" value="1"/>
</dbReference>
<dbReference type="Gene3D" id="1.20.1260.30">
    <property type="match status" value="1"/>
</dbReference>
<dbReference type="EMBL" id="DRCV01000196">
    <property type="protein sequence ID" value="HDK38247.1"/>
    <property type="molecule type" value="Genomic_DNA"/>
</dbReference>